<dbReference type="OrthoDB" id="994562at2759"/>
<gene>
    <name evidence="2" type="ORF">EPI10_028341</name>
</gene>
<sequence>MRNIPYASVEGCLMYVMLCTRLDIYFIVGLVSVNISRYQAVKHILKYLQRTRDYMLVHSGRDLTIIKYIDFDFQMCQDLRKSTSSYVFVLRDESIFLIDLEAITLYCDNSVTIANTKETRNQKRKKHIDRKYHIIMEVVADKIMDVVKVTSKDNLMDPFMKTLLDKSFEKHVESIIIWNMTYLLH</sequence>
<dbReference type="CDD" id="cd09272">
    <property type="entry name" value="RNase_HI_RT_Ty1"/>
    <property type="match status" value="1"/>
</dbReference>
<evidence type="ECO:0000313" key="2">
    <source>
        <dbReference type="EMBL" id="KAA3461793.1"/>
    </source>
</evidence>
<keyword evidence="1" id="KW-0472">Membrane</keyword>
<protein>
    <submittedName>
        <fullName evidence="2">Gag/pol protein</fullName>
    </submittedName>
</protein>
<organism evidence="2 3">
    <name type="scientific">Gossypium australe</name>
    <dbReference type="NCBI Taxonomy" id="47621"/>
    <lineage>
        <taxon>Eukaryota</taxon>
        <taxon>Viridiplantae</taxon>
        <taxon>Streptophyta</taxon>
        <taxon>Embryophyta</taxon>
        <taxon>Tracheophyta</taxon>
        <taxon>Spermatophyta</taxon>
        <taxon>Magnoliopsida</taxon>
        <taxon>eudicotyledons</taxon>
        <taxon>Gunneridae</taxon>
        <taxon>Pentapetalae</taxon>
        <taxon>rosids</taxon>
        <taxon>malvids</taxon>
        <taxon>Malvales</taxon>
        <taxon>Malvaceae</taxon>
        <taxon>Malvoideae</taxon>
        <taxon>Gossypium</taxon>
    </lineage>
</organism>
<proteinExistence type="predicted"/>
<keyword evidence="1" id="KW-1133">Transmembrane helix</keyword>
<name>A0A5B6UWF6_9ROSI</name>
<dbReference type="EMBL" id="SMMG02000009">
    <property type="protein sequence ID" value="KAA3461793.1"/>
    <property type="molecule type" value="Genomic_DNA"/>
</dbReference>
<evidence type="ECO:0000256" key="1">
    <source>
        <dbReference type="SAM" id="Phobius"/>
    </source>
</evidence>
<evidence type="ECO:0000313" key="3">
    <source>
        <dbReference type="Proteomes" id="UP000325315"/>
    </source>
</evidence>
<dbReference type="PANTHER" id="PTHR11439">
    <property type="entry name" value="GAG-POL-RELATED RETROTRANSPOSON"/>
    <property type="match status" value="1"/>
</dbReference>
<dbReference type="Proteomes" id="UP000325315">
    <property type="component" value="Unassembled WGS sequence"/>
</dbReference>
<reference evidence="3" key="1">
    <citation type="journal article" date="2019" name="Plant Biotechnol. J.">
        <title>Genome sequencing of the Australian wild diploid species Gossypium australe highlights disease resistance and delayed gland morphogenesis.</title>
        <authorList>
            <person name="Cai Y."/>
            <person name="Cai X."/>
            <person name="Wang Q."/>
            <person name="Wang P."/>
            <person name="Zhang Y."/>
            <person name="Cai C."/>
            <person name="Xu Y."/>
            <person name="Wang K."/>
            <person name="Zhou Z."/>
            <person name="Wang C."/>
            <person name="Geng S."/>
            <person name="Li B."/>
            <person name="Dong Q."/>
            <person name="Hou Y."/>
            <person name="Wang H."/>
            <person name="Ai P."/>
            <person name="Liu Z."/>
            <person name="Yi F."/>
            <person name="Sun M."/>
            <person name="An G."/>
            <person name="Cheng J."/>
            <person name="Zhang Y."/>
            <person name="Shi Q."/>
            <person name="Xie Y."/>
            <person name="Shi X."/>
            <person name="Chang Y."/>
            <person name="Huang F."/>
            <person name="Chen Y."/>
            <person name="Hong S."/>
            <person name="Mi L."/>
            <person name="Sun Q."/>
            <person name="Zhang L."/>
            <person name="Zhou B."/>
            <person name="Peng R."/>
            <person name="Zhang X."/>
            <person name="Liu F."/>
        </authorList>
    </citation>
    <scope>NUCLEOTIDE SEQUENCE [LARGE SCALE GENOMIC DNA]</scope>
    <source>
        <strain evidence="3">cv. PA1801</strain>
    </source>
</reference>
<dbReference type="PANTHER" id="PTHR11439:SF467">
    <property type="entry name" value="INTEGRASE CATALYTIC DOMAIN-CONTAINING PROTEIN"/>
    <property type="match status" value="1"/>
</dbReference>
<dbReference type="AlphaFoldDB" id="A0A5B6UWF6"/>
<feature type="transmembrane region" description="Helical" evidence="1">
    <location>
        <begin position="12"/>
        <end position="33"/>
    </location>
</feature>
<keyword evidence="1" id="KW-0812">Transmembrane</keyword>
<keyword evidence="3" id="KW-1185">Reference proteome</keyword>
<accession>A0A5B6UWF6</accession>
<comment type="caution">
    <text evidence="2">The sequence shown here is derived from an EMBL/GenBank/DDBJ whole genome shotgun (WGS) entry which is preliminary data.</text>
</comment>